<reference evidence="1" key="2">
    <citation type="submission" date="2007-03" db="EMBL/GenBank/DDBJ databases">
        <authorList>
            <consortium name="The International Medicago Genome Annotation Group"/>
        </authorList>
    </citation>
    <scope>NUCLEOTIDE SEQUENCE</scope>
</reference>
<evidence type="ECO:0000313" key="1">
    <source>
        <dbReference type="EMBL" id="ABD32534.1"/>
    </source>
</evidence>
<sequence length="122" mass="14579">MFKEVNNEEELEKRLGDVWFDGRKPKINRARFERVEKLQIMSNPVEKRCVGTSANVEFQTVGKLFSMMEVMVCESVLEDLENSYVNKRLWESNFKDIIKWSREKVARRRRVWLQVFGIPLHA</sequence>
<reference evidence="1" key="1">
    <citation type="submission" date="2004-11" db="EMBL/GenBank/DDBJ databases">
        <authorList>
            <person name="Town C.D."/>
        </authorList>
    </citation>
    <scope>NUCLEOTIDE SEQUENCE</scope>
</reference>
<evidence type="ECO:0000313" key="2">
    <source>
        <dbReference type="EMBL" id="RHN44260.1"/>
    </source>
</evidence>
<accession>Q2HUS0</accession>
<name>Q2HUS0_MEDTR</name>
<proteinExistence type="predicted"/>
<dbReference type="Gramene" id="rna38356">
    <property type="protein sequence ID" value="RHN44260.1"/>
    <property type="gene ID" value="gene38356"/>
</dbReference>
<organism evidence="1">
    <name type="scientific">Medicago truncatula</name>
    <name type="common">Barrel medic</name>
    <name type="synonym">Medicago tribuloides</name>
    <dbReference type="NCBI Taxonomy" id="3880"/>
    <lineage>
        <taxon>Eukaryota</taxon>
        <taxon>Viridiplantae</taxon>
        <taxon>Streptophyta</taxon>
        <taxon>Embryophyta</taxon>
        <taxon>Tracheophyta</taxon>
        <taxon>Spermatophyta</taxon>
        <taxon>Magnoliopsida</taxon>
        <taxon>eudicotyledons</taxon>
        <taxon>Gunneridae</taxon>
        <taxon>Pentapetalae</taxon>
        <taxon>rosids</taxon>
        <taxon>fabids</taxon>
        <taxon>Fabales</taxon>
        <taxon>Fabaceae</taxon>
        <taxon>Papilionoideae</taxon>
        <taxon>50 kb inversion clade</taxon>
        <taxon>NPAAA clade</taxon>
        <taxon>Hologalegina</taxon>
        <taxon>IRL clade</taxon>
        <taxon>Trifolieae</taxon>
        <taxon>Medicago</taxon>
    </lineage>
</organism>
<protein>
    <submittedName>
        <fullName evidence="1">Uncharacterized protein</fullName>
    </submittedName>
</protein>
<reference evidence="2" key="3">
    <citation type="journal article" date="2018" name="Nat. Plants">
        <title>Whole-genome landscape of Medicago truncatula symbiotic genes.</title>
        <authorList>
            <person name="Pecrix Y."/>
            <person name="Gamas P."/>
            <person name="Carrere S."/>
        </authorList>
    </citation>
    <scope>NUCLEOTIDE SEQUENCE</scope>
    <source>
        <tissue evidence="2">Leaves</tissue>
    </source>
</reference>
<dbReference type="AlphaFoldDB" id="Q2HUS0"/>
<gene>
    <name evidence="1" type="ORF">MtrDRAFT_AC149128g14v2</name>
    <name evidence="2" type="ORF">MtrunA17_Chr7g0217451</name>
</gene>
<dbReference type="EMBL" id="PSQE01000007">
    <property type="protein sequence ID" value="RHN44260.1"/>
    <property type="molecule type" value="Genomic_DNA"/>
</dbReference>
<dbReference type="EMBL" id="AC149128">
    <property type="protein sequence ID" value="ABD32534.1"/>
    <property type="molecule type" value="Genomic_DNA"/>
</dbReference>
<dbReference type="Proteomes" id="UP000265566">
    <property type="component" value="Chromosome 7"/>
</dbReference>